<feature type="compositionally biased region" description="Basic residues" evidence="1">
    <location>
        <begin position="363"/>
        <end position="375"/>
    </location>
</feature>
<feature type="region of interest" description="Disordered" evidence="1">
    <location>
        <begin position="349"/>
        <end position="401"/>
    </location>
</feature>
<sequence>MRYQASITVYFDYVDVRPVLPRPERQASLPTPVVRPLKQSSLPDFFIPPPPPYRTLRWFDKYCGRPTPGTPHLVDPYLPLNNNSPLEFSAADLHNAGIHRRVYSAMMWRNTQVVVRRAAAQASKVLRYWAEHRAEREFREVLSELGGDAWQRHFETAYEAFTAGLGRRAMHYVQEHAVLGGDLILNVKESGIIIPWGPGIQGYYDAADEDNESVLAGWEGSESDETSVSIATPPHESSTPATSIHTLSTHSSLPRLEGMSDDGEALPVAPAPVTIALDLDEPDVVGHAVFRTVPRSIRGRAIPDSGNRGIFWGNVSKLMDLGRERGGDTKEGTGTVYYYHFNIFGGGGQTSQHTARNSEGVRHPKRGHGGRRRGLKIAEKGELSGKRWKTDNEQTSPPRKPYLHSVVEPLWDINLLRTREVQFSSDTCRSCGLLIAPLGYGAYRPDFHLAGELHPSPGCDVCKACYIYSEDNPLCNAADARPPCTCPEDAVACGRKRHGCKLHVMNAYKLVPEGVTHLRRKPSHETAERLLTDQMRALQDLYNELCSSFEDETQLEDVSAQIEVMMKEYDIWAKTQYHRYEIPYDLL</sequence>
<evidence type="ECO:0000313" key="2">
    <source>
        <dbReference type="EMBL" id="KAJ7765047.1"/>
    </source>
</evidence>
<feature type="compositionally biased region" description="Polar residues" evidence="1">
    <location>
        <begin position="226"/>
        <end position="241"/>
    </location>
</feature>
<name>A0AAD7JL26_9AGAR</name>
<comment type="caution">
    <text evidence="2">The sequence shown here is derived from an EMBL/GenBank/DDBJ whole genome shotgun (WGS) entry which is preliminary data.</text>
</comment>
<gene>
    <name evidence="2" type="ORF">DFH07DRAFT_770310</name>
</gene>
<dbReference type="Proteomes" id="UP001215280">
    <property type="component" value="Unassembled WGS sequence"/>
</dbReference>
<dbReference type="EMBL" id="JARJLG010000036">
    <property type="protein sequence ID" value="KAJ7765047.1"/>
    <property type="molecule type" value="Genomic_DNA"/>
</dbReference>
<protein>
    <submittedName>
        <fullName evidence="2">Uncharacterized protein</fullName>
    </submittedName>
</protein>
<reference evidence="2" key="1">
    <citation type="submission" date="2023-03" db="EMBL/GenBank/DDBJ databases">
        <title>Massive genome expansion in bonnet fungi (Mycena s.s.) driven by repeated elements and novel gene families across ecological guilds.</title>
        <authorList>
            <consortium name="Lawrence Berkeley National Laboratory"/>
            <person name="Harder C.B."/>
            <person name="Miyauchi S."/>
            <person name="Viragh M."/>
            <person name="Kuo A."/>
            <person name="Thoen E."/>
            <person name="Andreopoulos B."/>
            <person name="Lu D."/>
            <person name="Skrede I."/>
            <person name="Drula E."/>
            <person name="Henrissat B."/>
            <person name="Morin E."/>
            <person name="Kohler A."/>
            <person name="Barry K."/>
            <person name="LaButti K."/>
            <person name="Morin E."/>
            <person name="Salamov A."/>
            <person name="Lipzen A."/>
            <person name="Mereny Z."/>
            <person name="Hegedus B."/>
            <person name="Baldrian P."/>
            <person name="Stursova M."/>
            <person name="Weitz H."/>
            <person name="Taylor A."/>
            <person name="Grigoriev I.V."/>
            <person name="Nagy L.G."/>
            <person name="Martin F."/>
            <person name="Kauserud H."/>
        </authorList>
    </citation>
    <scope>NUCLEOTIDE SEQUENCE</scope>
    <source>
        <strain evidence="2">CBHHK188m</strain>
    </source>
</reference>
<evidence type="ECO:0000313" key="3">
    <source>
        <dbReference type="Proteomes" id="UP001215280"/>
    </source>
</evidence>
<feature type="region of interest" description="Disordered" evidence="1">
    <location>
        <begin position="218"/>
        <end position="246"/>
    </location>
</feature>
<evidence type="ECO:0000256" key="1">
    <source>
        <dbReference type="SAM" id="MobiDB-lite"/>
    </source>
</evidence>
<keyword evidence="3" id="KW-1185">Reference proteome</keyword>
<feature type="compositionally biased region" description="Basic and acidic residues" evidence="1">
    <location>
        <begin position="376"/>
        <end position="392"/>
    </location>
</feature>
<accession>A0AAD7JL26</accession>
<proteinExistence type="predicted"/>
<dbReference type="AlphaFoldDB" id="A0AAD7JL26"/>
<organism evidence="2 3">
    <name type="scientific">Mycena maculata</name>
    <dbReference type="NCBI Taxonomy" id="230809"/>
    <lineage>
        <taxon>Eukaryota</taxon>
        <taxon>Fungi</taxon>
        <taxon>Dikarya</taxon>
        <taxon>Basidiomycota</taxon>
        <taxon>Agaricomycotina</taxon>
        <taxon>Agaricomycetes</taxon>
        <taxon>Agaricomycetidae</taxon>
        <taxon>Agaricales</taxon>
        <taxon>Marasmiineae</taxon>
        <taxon>Mycenaceae</taxon>
        <taxon>Mycena</taxon>
    </lineage>
</organism>